<dbReference type="OrthoDB" id="2787676at2759"/>
<name>A0A8H6HKI9_9AGAR</name>
<dbReference type="EMBL" id="JACGCI010000075">
    <property type="protein sequence ID" value="KAF6748075.1"/>
    <property type="molecule type" value="Genomic_DNA"/>
</dbReference>
<comment type="caution">
    <text evidence="2">The sequence shown here is derived from an EMBL/GenBank/DDBJ whole genome shotgun (WGS) entry which is preliminary data.</text>
</comment>
<organism evidence="2 3">
    <name type="scientific">Ephemerocybe angulata</name>
    <dbReference type="NCBI Taxonomy" id="980116"/>
    <lineage>
        <taxon>Eukaryota</taxon>
        <taxon>Fungi</taxon>
        <taxon>Dikarya</taxon>
        <taxon>Basidiomycota</taxon>
        <taxon>Agaricomycotina</taxon>
        <taxon>Agaricomycetes</taxon>
        <taxon>Agaricomycetidae</taxon>
        <taxon>Agaricales</taxon>
        <taxon>Agaricineae</taxon>
        <taxon>Psathyrellaceae</taxon>
        <taxon>Ephemerocybe</taxon>
    </lineage>
</organism>
<feature type="region of interest" description="Disordered" evidence="1">
    <location>
        <begin position="50"/>
        <end position="74"/>
    </location>
</feature>
<keyword evidence="3" id="KW-1185">Reference proteome</keyword>
<sequence>MNRHLLIVTNAILNSNGWKKFANPTVRRGSTAWPRKPGMSERYGVRYTYDGERDEDGTPHHIFRMQPSSGKKLPPSIERWISEAKRGSRGIMAEVVIPKDGSMEDVKAGLTKAHRSITDHR</sequence>
<evidence type="ECO:0000256" key="1">
    <source>
        <dbReference type="SAM" id="MobiDB-lite"/>
    </source>
</evidence>
<reference evidence="2 3" key="1">
    <citation type="submission" date="2020-07" db="EMBL/GenBank/DDBJ databases">
        <title>Comparative genomics of pyrophilous fungi reveals a link between fire events and developmental genes.</title>
        <authorList>
            <consortium name="DOE Joint Genome Institute"/>
            <person name="Steindorff A.S."/>
            <person name="Carver A."/>
            <person name="Calhoun S."/>
            <person name="Stillman K."/>
            <person name="Liu H."/>
            <person name="Lipzen A."/>
            <person name="Pangilinan J."/>
            <person name="Labutti K."/>
            <person name="Bruns T.D."/>
            <person name="Grigoriev I.V."/>
        </authorList>
    </citation>
    <scope>NUCLEOTIDE SEQUENCE [LARGE SCALE GENOMIC DNA]</scope>
    <source>
        <strain evidence="2 3">CBS 144469</strain>
    </source>
</reference>
<evidence type="ECO:0000313" key="3">
    <source>
        <dbReference type="Proteomes" id="UP000521943"/>
    </source>
</evidence>
<gene>
    <name evidence="2" type="ORF">DFP72DRAFT_820919</name>
</gene>
<dbReference type="Proteomes" id="UP000521943">
    <property type="component" value="Unassembled WGS sequence"/>
</dbReference>
<evidence type="ECO:0000313" key="2">
    <source>
        <dbReference type="EMBL" id="KAF6748075.1"/>
    </source>
</evidence>
<accession>A0A8H6HKI9</accession>
<dbReference type="AlphaFoldDB" id="A0A8H6HKI9"/>
<proteinExistence type="predicted"/>
<protein>
    <submittedName>
        <fullName evidence="2">Uncharacterized protein</fullName>
    </submittedName>
</protein>